<evidence type="ECO:0000313" key="8">
    <source>
        <dbReference type="EMBL" id="KRU13098.1"/>
    </source>
</evidence>
<feature type="transmembrane region" description="Helical" evidence="5">
    <location>
        <begin position="860"/>
        <end position="877"/>
    </location>
</feature>
<dbReference type="KEGG" id="cpat:CLPA_c08050"/>
<reference evidence="7 10" key="1">
    <citation type="journal article" date="2015" name="Genome Announc.">
        <title>Complete Genome Sequence of the Nitrogen-Fixing and Solvent-Producing Clostridium pasteurianum DSM 525.</title>
        <authorList>
            <person name="Poehlein A."/>
            <person name="Grosse-Honebrink A."/>
            <person name="Zhang Y."/>
            <person name="Minton N.P."/>
            <person name="Daniel R."/>
        </authorList>
    </citation>
    <scope>NUCLEOTIDE SEQUENCE [LARGE SCALE GENOMIC DNA]</scope>
    <source>
        <strain evidence="7">DSM 525</strain>
        <strain evidence="10">DSM 525 / ATCC 6013</strain>
    </source>
</reference>
<feature type="transmembrane region" description="Helical" evidence="5">
    <location>
        <begin position="772"/>
        <end position="795"/>
    </location>
</feature>
<dbReference type="Proteomes" id="UP000028042">
    <property type="component" value="Unassembled WGS sequence"/>
</dbReference>
<dbReference type="PANTHER" id="PTHR43077">
    <property type="entry name" value="TRANSPORT PERMEASE YVFS-RELATED"/>
    <property type="match status" value="1"/>
</dbReference>
<keyword evidence="4 5" id="KW-0472">Membrane</keyword>
<feature type="domain" description="ABC-2 type transporter transmembrane" evidence="6">
    <location>
        <begin position="633"/>
        <end position="875"/>
    </location>
</feature>
<name>A0A0H3J7E3_CLOPA</name>
<evidence type="ECO:0000313" key="9">
    <source>
        <dbReference type="Proteomes" id="UP000028042"/>
    </source>
</evidence>
<dbReference type="Pfam" id="PF12698">
    <property type="entry name" value="ABC2_membrane_3"/>
    <property type="match status" value="2"/>
</dbReference>
<dbReference type="Gene3D" id="1.10.287.950">
    <property type="entry name" value="Methyl-accepting chemotaxis protein"/>
    <property type="match status" value="1"/>
</dbReference>
<evidence type="ECO:0000256" key="2">
    <source>
        <dbReference type="ARBA" id="ARBA00022692"/>
    </source>
</evidence>
<gene>
    <name evidence="7" type="ORF">CLPA_c08050</name>
    <name evidence="8" type="ORF">CP6013_02346</name>
</gene>
<reference evidence="8" key="2">
    <citation type="submission" date="2015-10" db="EMBL/GenBank/DDBJ databases">
        <title>Improved Draft Genome Sequence of Clostridium pasteurianum Strain ATCC 6013 (DSM 525) Using a Hybrid Next-Generation Sequencing Approach.</title>
        <authorList>
            <person name="Pyne M.E."/>
            <person name="Utturkar S.M."/>
            <person name="Brown S.D."/>
            <person name="Moo-Young M."/>
            <person name="Chung D.A."/>
            <person name="Chou P.C."/>
        </authorList>
    </citation>
    <scope>NUCLEOTIDE SEQUENCE</scope>
    <source>
        <strain evidence="8">ATCC 6013</strain>
    </source>
</reference>
<dbReference type="NCBIfam" id="TIGR03061">
    <property type="entry name" value="pip_yhgE_Nterm"/>
    <property type="match status" value="1"/>
</dbReference>
<feature type="transmembrane region" description="Helical" evidence="5">
    <location>
        <begin position="703"/>
        <end position="723"/>
    </location>
</feature>
<protein>
    <submittedName>
        <fullName evidence="8">YhgE/Pip C-terminal domain protein</fullName>
    </submittedName>
</protein>
<evidence type="ECO:0000313" key="10">
    <source>
        <dbReference type="Proteomes" id="UP000030905"/>
    </source>
</evidence>
<evidence type="ECO:0000256" key="1">
    <source>
        <dbReference type="ARBA" id="ARBA00004141"/>
    </source>
</evidence>
<dbReference type="EMBL" id="CP009268">
    <property type="protein sequence ID" value="AJA50893.1"/>
    <property type="molecule type" value="Genomic_DNA"/>
</dbReference>
<dbReference type="InterPro" id="IPR023908">
    <property type="entry name" value="xxxLxxG_rpt"/>
</dbReference>
<dbReference type="InterPro" id="IPR013525">
    <property type="entry name" value="ABC2_TM"/>
</dbReference>
<dbReference type="Proteomes" id="UP000030905">
    <property type="component" value="Chromosome"/>
</dbReference>
<proteinExistence type="predicted"/>
<dbReference type="GeneID" id="93073017"/>
<dbReference type="PATRIC" id="fig|1262449.3.peg.3225"/>
<dbReference type="InterPro" id="IPR017500">
    <property type="entry name" value="Phage_infect_YhgE_N"/>
</dbReference>
<dbReference type="NCBIfam" id="TIGR03062">
    <property type="entry name" value="pip_yhgE_Cterm"/>
    <property type="match status" value="1"/>
</dbReference>
<sequence>MNFLKVTAQDIKRILKNRFITVSVIAIIITPIFYSLFYLSSFWDPYGNIQDLPVAVVNLDKGTNNDSKSVNYGRDLVDELKTNKDVGWRFVSEQEADSGLTGKKYYGEVIIPEDFSQKALSAKNGTPQKPDIIFKDNPKKNYIAVKIASSIKTNLDEKITKSLVKEYTKVTFDNLYDVKDGMTQASDGSGKITDGIANLKDGSGKLVSAVPALQNGSNQIKTGLASARDGNALIRDKLASAKDGTNQLKDGSWKLNDKILQVQSGVDTLSKGSNKLSSGLANAKSGTDQLKNGLSDAKNGSGQLKDGLNTLNSNTPDLQKNIKKLADGSQQELDSLTKVAKGVEQVNNAVNVGSENAPSLVSALGGISSGSKTLGKNLSAINNAVSQGDSSLSASVNNMSTGTETLNSLLKKYNSPDTSAEEKQQLMEQITTVSNVLNSGAKSLNTAVNSNAGLKTSLSALNSAVNGDSGLAANAEKIYKNVSSGENNLSSGLKTINYALNNENSDNLLTGMKQISEGTNTLNTKVVPELSTAISNLYNGSAKLDSGNTQLYNGAVNLNAGTDALYNGSIGINNGLNTLVSGTPALASGAGKLYDGISNLDDGNNKLYNGASALSDGANKLYTAMVKLNDGNNQVYNGVMKINDGNNKVYDGSKELTDELSDGSNKLNNNLKNSSTAMGNFVSQPVNVETQHLFADETYGTALAPYFIPISIWVGALLMFFVIPDTVEKSIKARGKSIVLGKYIVYILVGTLQAVCVSTVVMIIGIRPSNVLALYLFNIFTSWVFIALMQCLIFLLKDVGRLIAIIILVLQLASSAGTFPIELSPKFYRVISPFMPFTYVVSALREIINGINYNVLGKDILFLLAVFIVFFTLSMIFKDKVSKLHEVMESNKNKSVA</sequence>
<dbReference type="Gene3D" id="3.40.1710.10">
    <property type="entry name" value="abc type-2 transporter like domain"/>
    <property type="match status" value="1"/>
</dbReference>
<dbReference type="KEGG" id="cpae:CPAST_c08050"/>
<dbReference type="EMBL" id="JPGY02000001">
    <property type="protein sequence ID" value="KRU13098.1"/>
    <property type="molecule type" value="Genomic_DNA"/>
</dbReference>
<comment type="subcellular location">
    <subcellularLocation>
        <location evidence="1">Membrane</location>
        <topology evidence="1">Multi-pass membrane protein</topology>
    </subcellularLocation>
</comment>
<keyword evidence="10" id="KW-1185">Reference proteome</keyword>
<evidence type="ECO:0000256" key="5">
    <source>
        <dbReference type="SAM" id="Phobius"/>
    </source>
</evidence>
<evidence type="ECO:0000256" key="3">
    <source>
        <dbReference type="ARBA" id="ARBA00022989"/>
    </source>
</evidence>
<dbReference type="GO" id="GO:0140359">
    <property type="term" value="F:ABC-type transporter activity"/>
    <property type="evidence" value="ECO:0007669"/>
    <property type="project" value="InterPro"/>
</dbReference>
<dbReference type="InterPro" id="IPR017501">
    <property type="entry name" value="Phage_infect_YhgE_C"/>
</dbReference>
<dbReference type="PANTHER" id="PTHR43077:SF5">
    <property type="entry name" value="PHAGE INFECTION PROTEIN"/>
    <property type="match status" value="1"/>
</dbReference>
<evidence type="ECO:0000256" key="4">
    <source>
        <dbReference type="ARBA" id="ARBA00023136"/>
    </source>
</evidence>
<dbReference type="NCBIfam" id="TIGR03057">
    <property type="entry name" value="xxxLxxG_by_4"/>
    <property type="match status" value="3"/>
</dbReference>
<feature type="transmembrane region" description="Helical" evidence="5">
    <location>
        <begin position="802"/>
        <end position="821"/>
    </location>
</feature>
<organism evidence="7 10">
    <name type="scientific">Clostridium pasteurianum DSM 525 = ATCC 6013</name>
    <dbReference type="NCBI Taxonomy" id="1262449"/>
    <lineage>
        <taxon>Bacteria</taxon>
        <taxon>Bacillati</taxon>
        <taxon>Bacillota</taxon>
        <taxon>Clostridia</taxon>
        <taxon>Eubacteriales</taxon>
        <taxon>Clostridiaceae</taxon>
        <taxon>Clostridium</taxon>
    </lineage>
</organism>
<reference evidence="8 9" key="3">
    <citation type="journal article" name="Genome Announc.">
        <title>Improved Draft Genome Sequence of Clostridium pasteurianum Strain ATCC 6013 (DSM 525) Using a Hybrid Next-Generation Sequencing Approach.</title>
        <authorList>
            <person name="Pyne M.E."/>
            <person name="Utturkar S."/>
            <person name="Brown S.D."/>
            <person name="Moo-Young M."/>
            <person name="Chung D.A."/>
            <person name="Chou C.P."/>
        </authorList>
    </citation>
    <scope>NUCLEOTIDE SEQUENCE [LARGE SCALE GENOMIC DNA]</scope>
    <source>
        <strain evidence="8 9">ATCC 6013</strain>
    </source>
</reference>
<evidence type="ECO:0000259" key="6">
    <source>
        <dbReference type="Pfam" id="PF12698"/>
    </source>
</evidence>
<accession>A0A0H3J7E3</accession>
<dbReference type="GO" id="GO:0016020">
    <property type="term" value="C:membrane"/>
    <property type="evidence" value="ECO:0007669"/>
    <property type="project" value="UniProtKB-SubCell"/>
</dbReference>
<dbReference type="AlphaFoldDB" id="A0A0H3J7E3"/>
<dbReference type="eggNOG" id="COG1511">
    <property type="taxonomic scope" value="Bacteria"/>
</dbReference>
<keyword evidence="3 5" id="KW-1133">Transmembrane helix</keyword>
<evidence type="ECO:0000313" key="7">
    <source>
        <dbReference type="EMBL" id="AJA50893.1"/>
    </source>
</evidence>
<dbReference type="InterPro" id="IPR051328">
    <property type="entry name" value="T7SS_ABC-Transporter"/>
</dbReference>
<feature type="transmembrane region" description="Helical" evidence="5">
    <location>
        <begin position="827"/>
        <end position="848"/>
    </location>
</feature>
<keyword evidence="2 5" id="KW-0812">Transmembrane</keyword>
<feature type="transmembrane region" description="Helical" evidence="5">
    <location>
        <begin position="743"/>
        <end position="766"/>
    </location>
</feature>
<feature type="transmembrane region" description="Helical" evidence="5">
    <location>
        <begin position="20"/>
        <end position="43"/>
    </location>
</feature>
<dbReference type="RefSeq" id="WP_003446943.1">
    <property type="nucleotide sequence ID" value="NZ_ANZB01000013.1"/>
</dbReference>
<feature type="domain" description="ABC-2 type transporter transmembrane" evidence="6">
    <location>
        <begin position="24"/>
        <end position="160"/>
    </location>
</feature>